<dbReference type="EMBL" id="BK015962">
    <property type="protein sequence ID" value="DAF87386.1"/>
    <property type="molecule type" value="Genomic_DNA"/>
</dbReference>
<sequence length="35" mass="4143">MALFIFFPLLEYKNRGFRPCLLASIEKDCSRAHVR</sequence>
<name>A0A8S5TYX5_9CAUD</name>
<accession>A0A8S5TYX5</accession>
<proteinExistence type="predicted"/>
<organism evidence="1">
    <name type="scientific">Siphoviridae sp. ctnPP24</name>
    <dbReference type="NCBI Taxonomy" id="2825662"/>
    <lineage>
        <taxon>Viruses</taxon>
        <taxon>Duplodnaviria</taxon>
        <taxon>Heunggongvirae</taxon>
        <taxon>Uroviricota</taxon>
        <taxon>Caudoviricetes</taxon>
    </lineage>
</organism>
<evidence type="ECO:0000313" key="1">
    <source>
        <dbReference type="EMBL" id="DAF87386.1"/>
    </source>
</evidence>
<protein>
    <submittedName>
        <fullName evidence="1">Uncharacterized protein</fullName>
    </submittedName>
</protein>
<reference evidence="1" key="1">
    <citation type="journal article" date="2021" name="Proc. Natl. Acad. Sci. U.S.A.">
        <title>A Catalog of Tens of Thousands of Viruses from Human Metagenomes Reveals Hidden Associations with Chronic Diseases.</title>
        <authorList>
            <person name="Tisza M.J."/>
            <person name="Buck C.B."/>
        </authorList>
    </citation>
    <scope>NUCLEOTIDE SEQUENCE</scope>
    <source>
        <strain evidence="1">CtnPP24</strain>
    </source>
</reference>